<dbReference type="EMBL" id="VMNX01000138">
    <property type="protein sequence ID" value="MPY52471.1"/>
    <property type="molecule type" value="Genomic_DNA"/>
</dbReference>
<sequence>MSLIPEAPPHSRLRHQVHTGPDLTVHAETAYDHGVPGHGVPVTASASPSASASASASASSVPSAQKVSRQA</sequence>
<reference evidence="2 3" key="1">
    <citation type="submission" date="2019-09" db="EMBL/GenBank/DDBJ databases">
        <authorList>
            <person name="Duangmal K."/>
            <person name="Teo W.F.A."/>
            <person name="Lipun K."/>
        </authorList>
    </citation>
    <scope>NUCLEOTIDE SEQUENCE [LARGE SCALE GENOMIC DNA]</scope>
    <source>
        <strain evidence="2 3">K1PN6</strain>
    </source>
</reference>
<dbReference type="AlphaFoldDB" id="A0A5N8WYL9"/>
<evidence type="ECO:0000256" key="1">
    <source>
        <dbReference type="SAM" id="MobiDB-lite"/>
    </source>
</evidence>
<evidence type="ECO:0000313" key="3">
    <source>
        <dbReference type="Proteomes" id="UP000373149"/>
    </source>
</evidence>
<proteinExistence type="predicted"/>
<gene>
    <name evidence="2" type="ORF">FPZ41_29435</name>
</gene>
<name>A0A5N8WYL9_9ACTN</name>
<evidence type="ECO:0000313" key="2">
    <source>
        <dbReference type="EMBL" id="MPY52471.1"/>
    </source>
</evidence>
<feature type="compositionally biased region" description="Low complexity" evidence="1">
    <location>
        <begin position="40"/>
        <end position="64"/>
    </location>
</feature>
<feature type="region of interest" description="Disordered" evidence="1">
    <location>
        <begin position="31"/>
        <end position="71"/>
    </location>
</feature>
<protein>
    <submittedName>
        <fullName evidence="2">Uncharacterized protein</fullName>
    </submittedName>
</protein>
<keyword evidence="3" id="KW-1185">Reference proteome</keyword>
<organism evidence="2 3">
    <name type="scientific">Streptomyces acidicola</name>
    <dbReference type="NCBI Taxonomy" id="2596892"/>
    <lineage>
        <taxon>Bacteria</taxon>
        <taxon>Bacillati</taxon>
        <taxon>Actinomycetota</taxon>
        <taxon>Actinomycetes</taxon>
        <taxon>Kitasatosporales</taxon>
        <taxon>Streptomycetaceae</taxon>
        <taxon>Streptomyces</taxon>
    </lineage>
</organism>
<dbReference type="Proteomes" id="UP000373149">
    <property type="component" value="Unassembled WGS sequence"/>
</dbReference>
<accession>A0A5N8WYL9</accession>
<comment type="caution">
    <text evidence="2">The sequence shown here is derived from an EMBL/GenBank/DDBJ whole genome shotgun (WGS) entry which is preliminary data.</text>
</comment>